<dbReference type="InterPro" id="IPR029058">
    <property type="entry name" value="AB_hydrolase_fold"/>
</dbReference>
<dbReference type="SUPFAM" id="SSF53474">
    <property type="entry name" value="alpha/beta-Hydrolases"/>
    <property type="match status" value="1"/>
</dbReference>
<dbReference type="PANTHER" id="PTHR11614">
    <property type="entry name" value="PHOSPHOLIPASE-RELATED"/>
    <property type="match status" value="1"/>
</dbReference>
<dbReference type="RefSeq" id="WP_423135996.1">
    <property type="nucleotide sequence ID" value="NZ_CP139089.1"/>
</dbReference>
<evidence type="ECO:0000313" key="3">
    <source>
        <dbReference type="Proteomes" id="UP000294360"/>
    </source>
</evidence>
<protein>
    <recommendedName>
        <fullName evidence="1">Serine aminopeptidase S33 domain-containing protein</fullName>
    </recommendedName>
</protein>
<feature type="domain" description="Serine aminopeptidase S33" evidence="1">
    <location>
        <begin position="117"/>
        <end position="340"/>
    </location>
</feature>
<dbReference type="Pfam" id="PF12146">
    <property type="entry name" value="Hydrolase_4"/>
    <property type="match status" value="1"/>
</dbReference>
<evidence type="ECO:0000259" key="1">
    <source>
        <dbReference type="Pfam" id="PF12146"/>
    </source>
</evidence>
<name>A0A4U8YWM8_METTU</name>
<dbReference type="Proteomes" id="UP000294360">
    <property type="component" value="Chromosome"/>
</dbReference>
<dbReference type="EMBL" id="LR536450">
    <property type="protein sequence ID" value="VFU07677.1"/>
    <property type="molecule type" value="Genomic_DNA"/>
</dbReference>
<dbReference type="AlphaFoldDB" id="A0A4U8YWM8"/>
<evidence type="ECO:0000313" key="2">
    <source>
        <dbReference type="EMBL" id="VFU07677.1"/>
    </source>
</evidence>
<reference evidence="2 3" key="1">
    <citation type="submission" date="2019-03" db="EMBL/GenBank/DDBJ databases">
        <authorList>
            <person name="Kox A.R. M."/>
        </authorList>
    </citation>
    <scope>NUCLEOTIDE SEQUENCE [LARGE SCALE GENOMIC DNA]</scope>
    <source>
        <strain evidence="2">MTUNDRAET4 annotated genome</strain>
    </source>
</reference>
<dbReference type="InterPro" id="IPR022742">
    <property type="entry name" value="Hydrolase_4"/>
</dbReference>
<dbReference type="Gene3D" id="3.40.50.1820">
    <property type="entry name" value="alpha/beta hydrolase"/>
    <property type="match status" value="1"/>
</dbReference>
<organism evidence="2 3">
    <name type="scientific">Methylocella tundrae</name>
    <dbReference type="NCBI Taxonomy" id="227605"/>
    <lineage>
        <taxon>Bacteria</taxon>
        <taxon>Pseudomonadati</taxon>
        <taxon>Pseudomonadota</taxon>
        <taxon>Alphaproteobacteria</taxon>
        <taxon>Hyphomicrobiales</taxon>
        <taxon>Beijerinckiaceae</taxon>
        <taxon>Methylocella</taxon>
    </lineage>
</organism>
<proteinExistence type="predicted"/>
<gene>
    <name evidence="2" type="ORF">MTUNDRAET4_0784</name>
</gene>
<accession>A0A4U8YWM8</accession>
<sequence length="496" mass="54534">MRARLMKIAKRGAMALALIAVTLLGARIYASQRGAPLELWHTYAPHELTAEAIDHASWTDYLSAEDKIFADVRREVTDKLDADERIPVNRYFAGSPVYPEGFAQDWNRSYELEPEGAPLGAVVLLHGLTDSPYSLRHIARTYRDHGFVSVAIRLPAHGTVPSALTDVEWQDWMAATRLAVREARRRIGPTLPLHLVGFSNGGALALKYALDAIEDPRLTRPDRIVLISPMVGITRFARFAGWAALPSVLPAFAKAAWLSVLPEFNPFKYNSFPVNGARQSYLLTHVLQQEITRLAREKRLDRLAPLLTFQSVVDFTVSTRAIISSLYAQLPSNGSELVLFDLNRSAKFGQLLRTASETALSRLLPQPPRLFRTAIIANANADSSEAVERVTEAGAVSEASRPLGLFYPPGVYSLSHVALPFPISDSLYGLQPDPTENFGLNLGAIAPRGERGTLIISLDSILRMSSNPFFPYMIARIEEGLHLGAAKEPVKAAAPP</sequence>
<dbReference type="KEGG" id="mtun:MTUNDRAET4_0784"/>
<dbReference type="InterPro" id="IPR051044">
    <property type="entry name" value="MAG_DAG_Lipase"/>
</dbReference>